<protein>
    <recommendedName>
        <fullName evidence="1">Purple acid phosphatase Fn3-like domain-containing protein</fullName>
    </recommendedName>
</protein>
<reference evidence="2 3" key="1">
    <citation type="submission" date="2024-09" db="EMBL/GenBank/DDBJ databases">
        <title>Chromosome-scale assembly of Riccia fluitans.</title>
        <authorList>
            <person name="Paukszto L."/>
            <person name="Sawicki J."/>
            <person name="Karawczyk K."/>
            <person name="Piernik-Szablinska J."/>
            <person name="Szczecinska M."/>
            <person name="Mazdziarz M."/>
        </authorList>
    </citation>
    <scope>NUCLEOTIDE SEQUENCE [LARGE SCALE GENOMIC DNA]</scope>
    <source>
        <strain evidence="2">Rf_01</strain>
        <tissue evidence="2">Aerial parts of the thallus</tissue>
    </source>
</reference>
<evidence type="ECO:0000313" key="2">
    <source>
        <dbReference type="EMBL" id="KAL2636369.1"/>
    </source>
</evidence>
<organism evidence="2 3">
    <name type="scientific">Riccia fluitans</name>
    <dbReference type="NCBI Taxonomy" id="41844"/>
    <lineage>
        <taxon>Eukaryota</taxon>
        <taxon>Viridiplantae</taxon>
        <taxon>Streptophyta</taxon>
        <taxon>Embryophyta</taxon>
        <taxon>Marchantiophyta</taxon>
        <taxon>Marchantiopsida</taxon>
        <taxon>Marchantiidae</taxon>
        <taxon>Marchantiales</taxon>
        <taxon>Ricciaceae</taxon>
        <taxon>Riccia</taxon>
    </lineage>
</organism>
<sequence length="158" mass="17869">MSQFTYRMQGKGLSDCSVSDQFQYANVYNDKYVTTGKGSISFRLVNRRQDYSFALYSGGFDNPVLETVSNTVQFINPKAPVCPRLAVGKQWDEIKGAENLITAETVFIILAGTYKSKRVAFLKQLTSGLLLITGKCPYNEDVFLIFKELVSNWIIFFI</sequence>
<proteinExistence type="predicted"/>
<dbReference type="AlphaFoldDB" id="A0ABD1Z2N3"/>
<keyword evidence="3" id="KW-1185">Reference proteome</keyword>
<accession>A0ABD1Z2N3</accession>
<dbReference type="PANTHER" id="PTHR45778:SF6">
    <property type="entry name" value="INACTIVE PURPLE ACID PHOSPHATASE 24-RELATED"/>
    <property type="match status" value="1"/>
</dbReference>
<dbReference type="EMBL" id="JBHFFA010000003">
    <property type="protein sequence ID" value="KAL2636369.1"/>
    <property type="molecule type" value="Genomic_DNA"/>
</dbReference>
<dbReference type="Pfam" id="PF17808">
    <property type="entry name" value="fn3_PAP"/>
    <property type="match status" value="1"/>
</dbReference>
<dbReference type="Proteomes" id="UP001605036">
    <property type="component" value="Unassembled WGS sequence"/>
</dbReference>
<name>A0ABD1Z2N3_9MARC</name>
<dbReference type="InterPro" id="IPR040974">
    <property type="entry name" value="Fn3_PAP"/>
</dbReference>
<dbReference type="PANTHER" id="PTHR45778">
    <property type="entry name" value="PURPLE ACID PHOSPHATASE-RELATED"/>
    <property type="match status" value="1"/>
</dbReference>
<gene>
    <name evidence="2" type="ORF">R1flu_007848</name>
</gene>
<comment type="caution">
    <text evidence="2">The sequence shown here is derived from an EMBL/GenBank/DDBJ whole genome shotgun (WGS) entry which is preliminary data.</text>
</comment>
<evidence type="ECO:0000259" key="1">
    <source>
        <dbReference type="Pfam" id="PF17808"/>
    </source>
</evidence>
<feature type="domain" description="Purple acid phosphatase Fn3-like" evidence="1">
    <location>
        <begin position="16"/>
        <end position="76"/>
    </location>
</feature>
<evidence type="ECO:0000313" key="3">
    <source>
        <dbReference type="Proteomes" id="UP001605036"/>
    </source>
</evidence>